<name>E6M075_9ACTO</name>
<evidence type="ECO:0000313" key="7">
    <source>
        <dbReference type="EMBL" id="EFU79355.1"/>
    </source>
</evidence>
<feature type="domain" description="Polyphosphate kinase-2-related" evidence="6">
    <location>
        <begin position="40"/>
        <end position="261"/>
    </location>
</feature>
<protein>
    <recommendedName>
        <fullName evidence="4">ADP/GDP-polyphosphate phosphotransferase</fullName>
        <ecNumber evidence="4">2.7.4.-</ecNumber>
    </recommendedName>
    <alternativeName>
        <fullName evidence="4">Polyphosphate kinase PPK2</fullName>
    </alternativeName>
</protein>
<sequence>MLEVYLCRALAEQRSVAMQNHDNPDKLSTAKPEPPLKVPNKIYETELYRLQTELAKLQRWVKQTGARIVVIFEGRDAAGKGGTIKRLTEYLSPRVARVVALPTPTEREKTQWYFQRYISHLPAAGEIVIFDRSWYNRAGVEKVMGFATPIQVQKFMQQCPTFERMLVEDGIMLRKYWFSVSDKVQYERFSRRLHDPLRQWKLSPMDLESITRWEDYSRAKDEMLVHTDTTECPWYQVSSDSKKAARLNMIAHFLSTIPYTDLPSDTAPITLPARPPSSGYVRTSFETVRSVPNHAAEVVARAKSGKIPFVTLDALPEGTEPLTAGNPAQGVNNKPKKKKKKKKK</sequence>
<proteinExistence type="inferred from homology"/>
<comment type="caution">
    <text evidence="7">The sequence shown here is derived from an EMBL/GenBank/DDBJ whole genome shotgun (WGS) entry which is preliminary data.</text>
</comment>
<dbReference type="RefSeq" id="WP_004009855.1">
    <property type="nucleotide sequence ID" value="NZ_GL622340.1"/>
</dbReference>
<dbReference type="InterPro" id="IPR027417">
    <property type="entry name" value="P-loop_NTPase"/>
</dbReference>
<dbReference type="Pfam" id="PF03976">
    <property type="entry name" value="PPK2"/>
    <property type="match status" value="1"/>
</dbReference>
<dbReference type="PANTHER" id="PTHR34383:SF1">
    <property type="entry name" value="ADP-POLYPHOSPHATE PHOSPHOTRANSFERASE"/>
    <property type="match status" value="1"/>
</dbReference>
<keyword evidence="3 4" id="KW-0418">Kinase</keyword>
<dbReference type="HOGENOM" id="CLU_048699_3_0_11"/>
<accession>E6M075</accession>
<dbReference type="InterPro" id="IPR022488">
    <property type="entry name" value="PPK2-related"/>
</dbReference>
<dbReference type="GO" id="GO:0006793">
    <property type="term" value="P:phosphorus metabolic process"/>
    <property type="evidence" value="ECO:0007669"/>
    <property type="project" value="InterPro"/>
</dbReference>
<feature type="region of interest" description="Disordered" evidence="5">
    <location>
        <begin position="317"/>
        <end position="344"/>
    </location>
</feature>
<evidence type="ECO:0000256" key="1">
    <source>
        <dbReference type="ARBA" id="ARBA00009924"/>
    </source>
</evidence>
<keyword evidence="2 4" id="KW-0808">Transferase</keyword>
<dbReference type="Proteomes" id="UP000005573">
    <property type="component" value="Unassembled WGS sequence"/>
</dbReference>
<dbReference type="EC" id="2.7.4.-" evidence="4"/>
<dbReference type="GO" id="GO:0008976">
    <property type="term" value="F:polyphosphate kinase activity"/>
    <property type="evidence" value="ECO:0007669"/>
    <property type="project" value="UniProtKB-UniRule"/>
</dbReference>
<dbReference type="SUPFAM" id="SSF52540">
    <property type="entry name" value="P-loop containing nucleoside triphosphate hydrolases"/>
    <property type="match status" value="1"/>
</dbReference>
<evidence type="ECO:0000256" key="5">
    <source>
        <dbReference type="SAM" id="MobiDB-lite"/>
    </source>
</evidence>
<comment type="function">
    <text evidence="4">Uses inorganic polyphosphate (polyP) as a donor to convert GDP to GTP or ADP to ATP.</text>
</comment>
<evidence type="ECO:0000256" key="4">
    <source>
        <dbReference type="RuleBase" id="RU369062"/>
    </source>
</evidence>
<dbReference type="EMBL" id="AEPY01000011">
    <property type="protein sequence ID" value="EFU79355.1"/>
    <property type="molecule type" value="Genomic_DNA"/>
</dbReference>
<dbReference type="AlphaFoldDB" id="E6M075"/>
<evidence type="ECO:0000259" key="6">
    <source>
        <dbReference type="Pfam" id="PF03976"/>
    </source>
</evidence>
<evidence type="ECO:0000313" key="8">
    <source>
        <dbReference type="Proteomes" id="UP000005573"/>
    </source>
</evidence>
<dbReference type="Gene3D" id="3.40.50.300">
    <property type="entry name" value="P-loop containing nucleotide triphosphate hydrolases"/>
    <property type="match status" value="1"/>
</dbReference>
<reference evidence="7 8" key="1">
    <citation type="submission" date="2010-12" db="EMBL/GenBank/DDBJ databases">
        <authorList>
            <person name="Muzny D."/>
            <person name="Qin X."/>
            <person name="Deng J."/>
            <person name="Jiang H."/>
            <person name="Liu Y."/>
            <person name="Qu J."/>
            <person name="Song X.-Z."/>
            <person name="Zhang L."/>
            <person name="Thornton R."/>
            <person name="Coyle M."/>
            <person name="Francisco L."/>
            <person name="Jackson L."/>
            <person name="Javaid M."/>
            <person name="Korchina V."/>
            <person name="Kovar C."/>
            <person name="Mata R."/>
            <person name="Mathew T."/>
            <person name="Ngo R."/>
            <person name="Nguyen L."/>
            <person name="Nguyen N."/>
            <person name="Okwuonu G."/>
            <person name="Ongeri F."/>
            <person name="Pham C."/>
            <person name="Simmons D."/>
            <person name="Wilczek-Boney K."/>
            <person name="Hale W."/>
            <person name="Jakkamsetti A."/>
            <person name="Pham P."/>
            <person name="Ruth R."/>
            <person name="San Lucas F."/>
            <person name="Warren J."/>
            <person name="Zhang J."/>
            <person name="Zhao Z."/>
            <person name="Zhou C."/>
            <person name="Zhu D."/>
            <person name="Lee S."/>
            <person name="Bess C."/>
            <person name="Blankenburg K."/>
            <person name="Forbes L."/>
            <person name="Fu Q."/>
            <person name="Gubbala S."/>
            <person name="Hirani K."/>
            <person name="Jayaseelan J.C."/>
            <person name="Lara F."/>
            <person name="Munidasa M."/>
            <person name="Palculict T."/>
            <person name="Patil S."/>
            <person name="Pu L.-L."/>
            <person name="Saada N."/>
            <person name="Tang L."/>
            <person name="Weissenberger G."/>
            <person name="Zhu Y."/>
            <person name="Hemphill L."/>
            <person name="Shang Y."/>
            <person name="Youmans B."/>
            <person name="Ayvaz T."/>
            <person name="Ross M."/>
            <person name="Santibanez J."/>
            <person name="Aqrawi P."/>
            <person name="Gross S."/>
            <person name="Joshi V."/>
            <person name="Fowler G."/>
            <person name="Nazareth L."/>
            <person name="Reid J."/>
            <person name="Worley K."/>
            <person name="Petrosino J."/>
            <person name="Highlander S."/>
            <person name="Gibbs R."/>
        </authorList>
    </citation>
    <scope>NUCLEOTIDE SEQUENCE [LARGE SCALE GENOMIC DNA]</scope>
    <source>
        <strain evidence="7 8">ATCC 51333</strain>
    </source>
</reference>
<evidence type="ECO:0000256" key="3">
    <source>
        <dbReference type="ARBA" id="ARBA00022777"/>
    </source>
</evidence>
<dbReference type="InterPro" id="IPR022486">
    <property type="entry name" value="PPK2_PA0141"/>
</dbReference>
<dbReference type="PANTHER" id="PTHR34383">
    <property type="entry name" value="POLYPHOSPHATE:AMP PHOSPHOTRANSFERASE-RELATED"/>
    <property type="match status" value="1"/>
</dbReference>
<comment type="similarity">
    <text evidence="1 4">Belongs to the polyphosphate kinase 2 (PPK2) family. Class I subfamily.</text>
</comment>
<feature type="compositionally biased region" description="Basic residues" evidence="5">
    <location>
        <begin position="334"/>
        <end position="344"/>
    </location>
</feature>
<dbReference type="NCBIfam" id="TIGR03707">
    <property type="entry name" value="PPK2_P_aer"/>
    <property type="match status" value="1"/>
</dbReference>
<evidence type="ECO:0000256" key="2">
    <source>
        <dbReference type="ARBA" id="ARBA00022679"/>
    </source>
</evidence>
<comment type="subunit">
    <text evidence="4">Homotetramer.</text>
</comment>
<gene>
    <name evidence="7" type="primary">ppk2</name>
    <name evidence="7" type="ORF">HMPREF0388_1458</name>
</gene>
<organism evidence="7 8">
    <name type="scientific">Mobiluncus curtisii ATCC 51333</name>
    <dbReference type="NCBI Taxonomy" id="887326"/>
    <lineage>
        <taxon>Bacteria</taxon>
        <taxon>Bacillati</taxon>
        <taxon>Actinomycetota</taxon>
        <taxon>Actinomycetes</taxon>
        <taxon>Actinomycetales</taxon>
        <taxon>Actinomycetaceae</taxon>
        <taxon>Mobiluncus</taxon>
    </lineage>
</organism>